<evidence type="ECO:0008006" key="3">
    <source>
        <dbReference type="Google" id="ProtNLM"/>
    </source>
</evidence>
<proteinExistence type="predicted"/>
<keyword evidence="2" id="KW-1185">Reference proteome</keyword>
<gene>
    <name evidence="1" type="ORF">M6B22_05965</name>
</gene>
<dbReference type="RefSeq" id="WP_269444859.1">
    <property type="nucleotide sequence ID" value="NZ_CP097463.1"/>
</dbReference>
<evidence type="ECO:0000313" key="1">
    <source>
        <dbReference type="EMBL" id="WAX58309.1"/>
    </source>
</evidence>
<sequence>MTVKIVVAEYSLRRVERRCRESAARHRARRIQTSDHRLGPSLERDIRARVKAWNENPKPFVWTKPGEQILDSRGRLRRRINGAGH</sequence>
<dbReference type="EMBL" id="CP097463">
    <property type="protein sequence ID" value="WAX58309.1"/>
    <property type="molecule type" value="Genomic_DNA"/>
</dbReference>
<name>A0ABY7K0W6_9ACTN</name>
<dbReference type="Proteomes" id="UP001164693">
    <property type="component" value="Chromosome"/>
</dbReference>
<organism evidence="1 2">
    <name type="scientific">Jatrophihabitans cynanchi</name>
    <dbReference type="NCBI Taxonomy" id="2944128"/>
    <lineage>
        <taxon>Bacteria</taxon>
        <taxon>Bacillati</taxon>
        <taxon>Actinomycetota</taxon>
        <taxon>Actinomycetes</taxon>
        <taxon>Jatrophihabitantales</taxon>
        <taxon>Jatrophihabitantaceae</taxon>
        <taxon>Jatrophihabitans</taxon>
    </lineage>
</organism>
<reference evidence="1" key="1">
    <citation type="submission" date="2022-05" db="EMBL/GenBank/DDBJ databases">
        <title>Jatrophihabitans sp. SB3-54 whole genome sequence.</title>
        <authorList>
            <person name="Suh M.K."/>
            <person name="Eom M.K."/>
            <person name="Kim J.S."/>
            <person name="Kim H.S."/>
            <person name="Do H.E."/>
            <person name="Shin Y.K."/>
            <person name="Lee J.-S."/>
        </authorList>
    </citation>
    <scope>NUCLEOTIDE SEQUENCE</scope>
    <source>
        <strain evidence="1">SB3-54</strain>
    </source>
</reference>
<accession>A0ABY7K0W6</accession>
<protein>
    <recommendedName>
        <fullName evidence="3">Transposase</fullName>
    </recommendedName>
</protein>
<evidence type="ECO:0000313" key="2">
    <source>
        <dbReference type="Proteomes" id="UP001164693"/>
    </source>
</evidence>